<protein>
    <submittedName>
        <fullName evidence="1">Uncharacterized protein</fullName>
    </submittedName>
</protein>
<name>A0ABV0TRL5_9TELE</name>
<evidence type="ECO:0000313" key="2">
    <source>
        <dbReference type="Proteomes" id="UP001482620"/>
    </source>
</evidence>
<gene>
    <name evidence="1" type="ORF">ILYODFUR_002385</name>
</gene>
<sequence>MPDFALSIALLFWIFDFWRKVYYFCGLRSKIPVYFTWTTTSRQLPISPSSEPKRNLFTLQRKYLHPELIIPHKSLKPFQRNICAVHSDSVSLNPPGGYITPTCW</sequence>
<evidence type="ECO:0000313" key="1">
    <source>
        <dbReference type="EMBL" id="MEQ2235441.1"/>
    </source>
</evidence>
<dbReference type="Proteomes" id="UP001482620">
    <property type="component" value="Unassembled WGS sequence"/>
</dbReference>
<dbReference type="EMBL" id="JAHRIQ010046453">
    <property type="protein sequence ID" value="MEQ2235441.1"/>
    <property type="molecule type" value="Genomic_DNA"/>
</dbReference>
<organism evidence="1 2">
    <name type="scientific">Ilyodon furcidens</name>
    <name type="common">goldbreast splitfin</name>
    <dbReference type="NCBI Taxonomy" id="33524"/>
    <lineage>
        <taxon>Eukaryota</taxon>
        <taxon>Metazoa</taxon>
        <taxon>Chordata</taxon>
        <taxon>Craniata</taxon>
        <taxon>Vertebrata</taxon>
        <taxon>Euteleostomi</taxon>
        <taxon>Actinopterygii</taxon>
        <taxon>Neopterygii</taxon>
        <taxon>Teleostei</taxon>
        <taxon>Neoteleostei</taxon>
        <taxon>Acanthomorphata</taxon>
        <taxon>Ovalentaria</taxon>
        <taxon>Atherinomorphae</taxon>
        <taxon>Cyprinodontiformes</taxon>
        <taxon>Goodeidae</taxon>
        <taxon>Ilyodon</taxon>
    </lineage>
</organism>
<proteinExistence type="predicted"/>
<comment type="caution">
    <text evidence="1">The sequence shown here is derived from an EMBL/GenBank/DDBJ whole genome shotgun (WGS) entry which is preliminary data.</text>
</comment>
<keyword evidence="2" id="KW-1185">Reference proteome</keyword>
<accession>A0ABV0TRL5</accession>
<reference evidence="1 2" key="1">
    <citation type="submission" date="2021-06" db="EMBL/GenBank/DDBJ databases">
        <authorList>
            <person name="Palmer J.M."/>
        </authorList>
    </citation>
    <scope>NUCLEOTIDE SEQUENCE [LARGE SCALE GENOMIC DNA]</scope>
    <source>
        <strain evidence="2">if_2019</strain>
        <tissue evidence="1">Muscle</tissue>
    </source>
</reference>